<dbReference type="GO" id="GO:0005886">
    <property type="term" value="C:plasma membrane"/>
    <property type="evidence" value="ECO:0007669"/>
    <property type="project" value="UniProtKB-SubCell"/>
</dbReference>
<evidence type="ECO:0000256" key="1">
    <source>
        <dbReference type="ARBA" id="ARBA00004651"/>
    </source>
</evidence>
<comment type="subcellular location">
    <subcellularLocation>
        <location evidence="1 6">Cell membrane</location>
        <topology evidence="1 6">Multi-pass membrane protein</topology>
    </subcellularLocation>
</comment>
<protein>
    <submittedName>
        <fullName evidence="9">Multidrug efflux SMR transporter</fullName>
    </submittedName>
</protein>
<feature type="transmembrane region" description="Helical" evidence="7">
    <location>
        <begin position="31"/>
        <end position="52"/>
    </location>
</feature>
<dbReference type="InterPro" id="IPR000390">
    <property type="entry name" value="Small_drug/metabolite_transptr"/>
</dbReference>
<dbReference type="RefSeq" id="WP_170017270.1">
    <property type="nucleotide sequence ID" value="NZ_CP012545.1"/>
</dbReference>
<reference evidence="8 11" key="2">
    <citation type="submission" date="2020-10" db="EMBL/GenBank/DDBJ databases">
        <title>Campylobacter californiensis sp. nov. isolated from cattle and feral swine in California.</title>
        <authorList>
            <person name="Miller W.G."/>
        </authorList>
    </citation>
    <scope>NUCLEOTIDE SEQUENCE [LARGE SCALE GENOMIC DNA]</scope>
    <source>
        <strain evidence="8 11">RM12919</strain>
    </source>
</reference>
<keyword evidence="2" id="KW-1003">Cell membrane</keyword>
<feature type="transmembrane region" description="Helical" evidence="7">
    <location>
        <begin position="59"/>
        <end position="80"/>
    </location>
</feature>
<dbReference type="GO" id="GO:0022857">
    <property type="term" value="F:transmembrane transporter activity"/>
    <property type="evidence" value="ECO:0007669"/>
    <property type="project" value="InterPro"/>
</dbReference>
<evidence type="ECO:0000256" key="3">
    <source>
        <dbReference type="ARBA" id="ARBA00022692"/>
    </source>
</evidence>
<gene>
    <name evidence="8" type="ORF">CCAL12919_05885</name>
    <name evidence="9" type="ORF">CCAL9337_09165</name>
</gene>
<organism evidence="9 10">
    <name type="scientific">Campylobacter californiensis</name>
    <dbReference type="NCBI Taxonomy" id="1032243"/>
    <lineage>
        <taxon>Bacteria</taxon>
        <taxon>Pseudomonadati</taxon>
        <taxon>Campylobacterota</taxon>
        <taxon>Epsilonproteobacteria</taxon>
        <taxon>Campylobacterales</taxon>
        <taxon>Campylobacteraceae</taxon>
        <taxon>Campylobacter</taxon>
    </lineage>
</organism>
<evidence type="ECO:0000313" key="9">
    <source>
        <dbReference type="EMBL" id="MBE3608879.1"/>
    </source>
</evidence>
<evidence type="ECO:0000313" key="8">
    <source>
        <dbReference type="EMBL" id="MBE2986663.1"/>
    </source>
</evidence>
<dbReference type="EMBL" id="JADBHS010000010">
    <property type="protein sequence ID" value="MBE2986663.1"/>
    <property type="molecule type" value="Genomic_DNA"/>
</dbReference>
<evidence type="ECO:0000256" key="7">
    <source>
        <dbReference type="SAM" id="Phobius"/>
    </source>
</evidence>
<evidence type="ECO:0000313" key="11">
    <source>
        <dbReference type="Proteomes" id="UP001318760"/>
    </source>
</evidence>
<name>A0AAW3ZXW0_9BACT</name>
<accession>A0AAW3ZXW0</accession>
<dbReference type="PANTHER" id="PTHR30561:SF7">
    <property type="entry name" value="GUANIDINIUM EFFLUX SYSTEM SUBUNIT GDNC-RELATED"/>
    <property type="match status" value="1"/>
</dbReference>
<dbReference type="Proteomes" id="UP000650616">
    <property type="component" value="Unassembled WGS sequence"/>
</dbReference>
<feature type="transmembrane region" description="Helical" evidence="7">
    <location>
        <begin position="86"/>
        <end position="105"/>
    </location>
</feature>
<dbReference type="Pfam" id="PF00893">
    <property type="entry name" value="Multi_Drug_Res"/>
    <property type="match status" value="1"/>
</dbReference>
<feature type="transmembrane region" description="Helical" evidence="7">
    <location>
        <begin position="7"/>
        <end position="25"/>
    </location>
</feature>
<evidence type="ECO:0000256" key="4">
    <source>
        <dbReference type="ARBA" id="ARBA00022989"/>
    </source>
</evidence>
<reference evidence="9 10" key="1">
    <citation type="submission" date="2015-08" db="EMBL/GenBank/DDBJ databases">
        <title>Comparative genomics of the Campylobacter concisus group.</title>
        <authorList>
            <person name="Yee E."/>
            <person name="Chapman M.H."/>
            <person name="Huynh S."/>
            <person name="Bono J.L."/>
            <person name="On S.L."/>
            <person name="St Leger J."/>
            <person name="Foster G."/>
            <person name="Parker C.T."/>
            <person name="Miller W.G."/>
        </authorList>
    </citation>
    <scope>NUCLEOTIDE SEQUENCE [LARGE SCALE GENOMIC DNA]</scope>
    <source>
        <strain evidence="9 10">RM9337</strain>
    </source>
</reference>
<dbReference type="PANTHER" id="PTHR30561">
    <property type="entry name" value="SMR FAMILY PROTON-DEPENDENT DRUG EFFLUX TRANSPORTER SUGE"/>
    <property type="match status" value="1"/>
</dbReference>
<evidence type="ECO:0000256" key="5">
    <source>
        <dbReference type="ARBA" id="ARBA00023136"/>
    </source>
</evidence>
<evidence type="ECO:0000256" key="6">
    <source>
        <dbReference type="RuleBase" id="RU003942"/>
    </source>
</evidence>
<comment type="caution">
    <text evidence="9">The sequence shown here is derived from an EMBL/GenBank/DDBJ whole genome shotgun (WGS) entry which is preliminary data.</text>
</comment>
<keyword evidence="10" id="KW-1185">Reference proteome</keyword>
<dbReference type="EMBL" id="LIWG01000022">
    <property type="protein sequence ID" value="MBE3608879.1"/>
    <property type="molecule type" value="Genomic_DNA"/>
</dbReference>
<keyword evidence="5 7" id="KW-0472">Membrane</keyword>
<evidence type="ECO:0000256" key="2">
    <source>
        <dbReference type="ARBA" id="ARBA00022475"/>
    </source>
</evidence>
<dbReference type="Proteomes" id="UP001318760">
    <property type="component" value="Unassembled WGS sequence"/>
</dbReference>
<dbReference type="InterPro" id="IPR045324">
    <property type="entry name" value="Small_multidrug_res"/>
</dbReference>
<keyword evidence="4 7" id="KW-1133">Transmembrane helix</keyword>
<dbReference type="SUPFAM" id="SSF103481">
    <property type="entry name" value="Multidrug resistance efflux transporter EmrE"/>
    <property type="match status" value="1"/>
</dbReference>
<proteinExistence type="inferred from homology"/>
<dbReference type="Gene3D" id="1.10.3730.20">
    <property type="match status" value="1"/>
</dbReference>
<keyword evidence="3 6" id="KW-0812">Transmembrane</keyword>
<comment type="similarity">
    <text evidence="6">Belongs to the drug/metabolite transporter (DMT) superfamily. Small multidrug resistance (SMR) (TC 2.A.7.1) family.</text>
</comment>
<evidence type="ECO:0000313" key="10">
    <source>
        <dbReference type="Proteomes" id="UP000650616"/>
    </source>
</evidence>
<sequence length="138" mass="14792">MSRTNLAWLLVILGGIVEVCWVAGLKHADSLFLYTLTILGVMFSFSAMIMACKSIEVGVAYSVFVGIGAGGVVLGEMMFFNEPVSIIKISLIALLMVGVVGLKFTSNEQDEKTVKTLSKDLGIDEIEEDLNELGGGKI</sequence>
<dbReference type="AlphaFoldDB" id="A0AAW3ZXW0"/>
<dbReference type="InterPro" id="IPR037185">
    <property type="entry name" value="EmrE-like"/>
</dbReference>